<proteinExistence type="inferred from homology"/>
<keyword evidence="4" id="KW-0812">Transmembrane</keyword>
<dbReference type="InterPro" id="IPR028945">
    <property type="entry name" value="Get1"/>
</dbReference>
<keyword evidence="7" id="KW-0175">Coiled coil</keyword>
<dbReference type="AlphaFoldDB" id="A0A9P8NW66"/>
<gene>
    <name evidence="10" type="ORF">OGATHE_005054</name>
</gene>
<dbReference type="GO" id="GO:0071816">
    <property type="term" value="P:tail-anchored membrane protein insertion into ER membrane"/>
    <property type="evidence" value="ECO:0007669"/>
    <property type="project" value="InterPro"/>
</dbReference>
<organism evidence="10 11">
    <name type="scientific">Ogataea polymorpha</name>
    <dbReference type="NCBI Taxonomy" id="460523"/>
    <lineage>
        <taxon>Eukaryota</taxon>
        <taxon>Fungi</taxon>
        <taxon>Dikarya</taxon>
        <taxon>Ascomycota</taxon>
        <taxon>Saccharomycotina</taxon>
        <taxon>Pichiomycetes</taxon>
        <taxon>Pichiales</taxon>
        <taxon>Pichiaceae</taxon>
        <taxon>Ogataea</taxon>
    </lineage>
</organism>
<evidence type="ECO:0000256" key="6">
    <source>
        <dbReference type="ARBA" id="ARBA00022989"/>
    </source>
</evidence>
<evidence type="ECO:0000256" key="5">
    <source>
        <dbReference type="ARBA" id="ARBA00022824"/>
    </source>
</evidence>
<evidence type="ECO:0000256" key="3">
    <source>
        <dbReference type="ARBA" id="ARBA00022448"/>
    </source>
</evidence>
<accession>A0A9P8NW66</accession>
<dbReference type="PANTHER" id="PTHR42650">
    <property type="entry name" value="TAIL-ANCHORED PROTEIN INSERTION RECEPTOR WRB"/>
    <property type="match status" value="1"/>
</dbReference>
<dbReference type="InterPro" id="IPR029012">
    <property type="entry name" value="Helix_hairpin_bin_sf"/>
</dbReference>
<dbReference type="GO" id="GO:0043529">
    <property type="term" value="C:GET complex"/>
    <property type="evidence" value="ECO:0007669"/>
    <property type="project" value="TreeGrafter"/>
</dbReference>
<protein>
    <recommendedName>
        <fullName evidence="12">Guided entry of tail-anchored proteins 1</fullName>
    </recommendedName>
</protein>
<evidence type="ECO:0000256" key="8">
    <source>
        <dbReference type="ARBA" id="ARBA00023136"/>
    </source>
</evidence>
<comment type="caution">
    <text evidence="10">The sequence shown here is derived from an EMBL/GenBank/DDBJ whole genome shotgun (WGS) entry which is preliminary data.</text>
</comment>
<evidence type="ECO:0008006" key="12">
    <source>
        <dbReference type="Google" id="ProtNLM"/>
    </source>
</evidence>
<dbReference type="Pfam" id="PF04420">
    <property type="entry name" value="CHD5"/>
    <property type="match status" value="1"/>
</dbReference>
<dbReference type="Gene3D" id="1.10.287.660">
    <property type="entry name" value="Helix hairpin bin"/>
    <property type="match status" value="1"/>
</dbReference>
<evidence type="ECO:0000256" key="2">
    <source>
        <dbReference type="ARBA" id="ARBA00010799"/>
    </source>
</evidence>
<sequence>MQSQTLFLVITGLTILSNLVSVVTKERVQGAVYAVFLKLFLTEKYNKLMKLKSEQLAVNKERNAISAQDNYAKWTKLNRKYDALADQIKKEEHALSGQKSSIDSYVSRALQLLTTLPINALKLWYARRSLFYTRPGTFPWVIDALIINIPFLARGSVGIYVWCFCVNRVFWILVDFVKLLTEPGPLPPSKEKVN</sequence>
<dbReference type="Proteomes" id="UP000788993">
    <property type="component" value="Unassembled WGS sequence"/>
</dbReference>
<feature type="signal peptide" evidence="9">
    <location>
        <begin position="1"/>
        <end position="25"/>
    </location>
</feature>
<name>A0A9P8NW66_9ASCO</name>
<keyword evidence="8" id="KW-0472">Membrane</keyword>
<dbReference type="PANTHER" id="PTHR42650:SF1">
    <property type="entry name" value="GUIDED ENTRY OF TAIL-ANCHORED PROTEINS FACTOR 1"/>
    <property type="match status" value="1"/>
</dbReference>
<evidence type="ECO:0000313" key="10">
    <source>
        <dbReference type="EMBL" id="KAH3660722.1"/>
    </source>
</evidence>
<evidence type="ECO:0000256" key="4">
    <source>
        <dbReference type="ARBA" id="ARBA00022692"/>
    </source>
</evidence>
<keyword evidence="9" id="KW-0732">Signal</keyword>
<comment type="similarity">
    <text evidence="2">Belongs to the WRB/GET1 family.</text>
</comment>
<reference evidence="10" key="1">
    <citation type="journal article" date="2021" name="Open Biol.">
        <title>Shared evolutionary footprints suggest mitochondrial oxidative damage underlies multiple complex I losses in fungi.</title>
        <authorList>
            <person name="Schikora-Tamarit M.A."/>
            <person name="Marcet-Houben M."/>
            <person name="Nosek J."/>
            <person name="Gabaldon T."/>
        </authorList>
    </citation>
    <scope>NUCLEOTIDE SEQUENCE</scope>
    <source>
        <strain evidence="10">NCAIM Y.01608</strain>
    </source>
</reference>
<keyword evidence="5" id="KW-0256">Endoplasmic reticulum</keyword>
<dbReference type="EMBL" id="JAEUBD010001468">
    <property type="protein sequence ID" value="KAH3660722.1"/>
    <property type="molecule type" value="Genomic_DNA"/>
</dbReference>
<evidence type="ECO:0000256" key="1">
    <source>
        <dbReference type="ARBA" id="ARBA00004477"/>
    </source>
</evidence>
<reference evidence="10" key="2">
    <citation type="submission" date="2021-01" db="EMBL/GenBank/DDBJ databases">
        <authorList>
            <person name="Schikora-Tamarit M.A."/>
        </authorList>
    </citation>
    <scope>NUCLEOTIDE SEQUENCE</scope>
    <source>
        <strain evidence="10">NCAIM Y.01608</strain>
    </source>
</reference>
<evidence type="ECO:0000256" key="9">
    <source>
        <dbReference type="SAM" id="SignalP"/>
    </source>
</evidence>
<evidence type="ECO:0000256" key="7">
    <source>
        <dbReference type="ARBA" id="ARBA00023054"/>
    </source>
</evidence>
<comment type="subcellular location">
    <subcellularLocation>
        <location evidence="1">Endoplasmic reticulum membrane</location>
        <topology evidence="1">Multi-pass membrane protein</topology>
    </subcellularLocation>
</comment>
<keyword evidence="11" id="KW-1185">Reference proteome</keyword>
<evidence type="ECO:0000313" key="11">
    <source>
        <dbReference type="Proteomes" id="UP000788993"/>
    </source>
</evidence>
<keyword evidence="6" id="KW-1133">Transmembrane helix</keyword>
<keyword evidence="3" id="KW-0813">Transport</keyword>
<dbReference type="GO" id="GO:0005789">
    <property type="term" value="C:endoplasmic reticulum membrane"/>
    <property type="evidence" value="ECO:0007669"/>
    <property type="project" value="UniProtKB-SubCell"/>
</dbReference>
<dbReference type="GO" id="GO:0043495">
    <property type="term" value="F:protein-membrane adaptor activity"/>
    <property type="evidence" value="ECO:0007669"/>
    <property type="project" value="TreeGrafter"/>
</dbReference>
<feature type="chain" id="PRO_5040281429" description="Guided entry of tail-anchored proteins 1" evidence="9">
    <location>
        <begin position="26"/>
        <end position="194"/>
    </location>
</feature>